<dbReference type="PROSITE" id="PS51257">
    <property type="entry name" value="PROKAR_LIPOPROTEIN"/>
    <property type="match status" value="1"/>
</dbReference>
<dbReference type="Pfam" id="PF01464">
    <property type="entry name" value="SLT"/>
    <property type="match status" value="1"/>
</dbReference>
<accession>A0A6J4LJL6</accession>
<dbReference type="InterPro" id="IPR008258">
    <property type="entry name" value="Transglycosylase_SLT_dom_1"/>
</dbReference>
<keyword evidence="2" id="KW-0732">Signal</keyword>
<feature type="signal peptide" evidence="2">
    <location>
        <begin position="1"/>
        <end position="21"/>
    </location>
</feature>
<feature type="non-terminal residue" evidence="4">
    <location>
        <position position="264"/>
    </location>
</feature>
<evidence type="ECO:0000259" key="3">
    <source>
        <dbReference type="Pfam" id="PF01464"/>
    </source>
</evidence>
<protein>
    <submittedName>
        <fullName evidence="4">GH23</fullName>
    </submittedName>
</protein>
<comment type="similarity">
    <text evidence="1">Belongs to the transglycosylase Slt family.</text>
</comment>
<dbReference type="Gene3D" id="1.10.530.10">
    <property type="match status" value="1"/>
</dbReference>
<proteinExistence type="inferred from homology"/>
<evidence type="ECO:0000256" key="2">
    <source>
        <dbReference type="SAM" id="SignalP"/>
    </source>
</evidence>
<gene>
    <name evidence="4" type="ORF">AVDCRST_MAG89-2320</name>
</gene>
<evidence type="ECO:0000256" key="1">
    <source>
        <dbReference type="ARBA" id="ARBA00007734"/>
    </source>
</evidence>
<feature type="domain" description="Transglycosylase SLT" evidence="3">
    <location>
        <begin position="92"/>
        <end position="196"/>
    </location>
</feature>
<organism evidence="4">
    <name type="scientific">uncultured Gemmatimonadota bacterium</name>
    <dbReference type="NCBI Taxonomy" id="203437"/>
    <lineage>
        <taxon>Bacteria</taxon>
        <taxon>Pseudomonadati</taxon>
        <taxon>Gemmatimonadota</taxon>
        <taxon>environmental samples</taxon>
    </lineage>
</organism>
<dbReference type="EMBL" id="CADCTV010000494">
    <property type="protein sequence ID" value="CAA9334738.1"/>
    <property type="molecule type" value="Genomic_DNA"/>
</dbReference>
<dbReference type="CDD" id="cd16894">
    <property type="entry name" value="MltD-like"/>
    <property type="match status" value="1"/>
</dbReference>
<dbReference type="AlphaFoldDB" id="A0A6J4LJL6"/>
<dbReference type="SUPFAM" id="SSF53955">
    <property type="entry name" value="Lysozyme-like"/>
    <property type="match status" value="1"/>
</dbReference>
<feature type="chain" id="PRO_5026957857" evidence="2">
    <location>
        <begin position="22"/>
        <end position="264"/>
    </location>
</feature>
<evidence type="ECO:0000313" key="4">
    <source>
        <dbReference type="EMBL" id="CAA9334738.1"/>
    </source>
</evidence>
<dbReference type="InterPro" id="IPR023346">
    <property type="entry name" value="Lysozyme-like_dom_sf"/>
</dbReference>
<reference evidence="4" key="1">
    <citation type="submission" date="2020-02" db="EMBL/GenBank/DDBJ databases">
        <authorList>
            <person name="Meier V. D."/>
        </authorList>
    </citation>
    <scope>NUCLEOTIDE SEQUENCE</scope>
    <source>
        <strain evidence="4">AVDCRST_MAG89</strain>
    </source>
</reference>
<dbReference type="PANTHER" id="PTHR37423">
    <property type="entry name" value="SOLUBLE LYTIC MUREIN TRANSGLYCOSYLASE-RELATED"/>
    <property type="match status" value="1"/>
</dbReference>
<sequence>MEIRSALPVAVLIGCVLGAAAAGGDDKNAPAGSVAARGIVSEAAAAVSEVSWDIPVVRNEPVQKFVRIFTTGSQQDAYALYLKRSGRYEGMIRAKLRERGMPEDLLYLSMIESGFNTTARSHAQAVGLWQFIEDTGERYGLRVDSYVDERKHPEKSTDAALRYLTDLHEQFGSWYLAAAAYNTGQGRVERVMKATTGSQRGKDADFWRIRARLPRETREYVPLMVAAALIGKEPEKYGLDGVKRWLPLDMEEVDVPAATRLETV</sequence>
<dbReference type="PANTHER" id="PTHR37423:SF2">
    <property type="entry name" value="MEMBRANE-BOUND LYTIC MUREIN TRANSGLYCOSYLASE C"/>
    <property type="match status" value="1"/>
</dbReference>
<name>A0A6J4LJL6_9BACT</name>